<dbReference type="Gene3D" id="2.60.40.1120">
    <property type="entry name" value="Carboxypeptidase-like, regulatory domain"/>
    <property type="match status" value="1"/>
</dbReference>
<dbReference type="InterPro" id="IPR000531">
    <property type="entry name" value="Beta-barrel_TonB"/>
</dbReference>
<dbReference type="Pfam" id="PF07715">
    <property type="entry name" value="Plug"/>
    <property type="match status" value="1"/>
</dbReference>
<dbReference type="PROSITE" id="PS52016">
    <property type="entry name" value="TONB_DEPENDENT_REC_3"/>
    <property type="match status" value="1"/>
</dbReference>
<keyword evidence="6 11" id="KW-0798">TonB box</keyword>
<keyword evidence="16" id="KW-1185">Reference proteome</keyword>
<dbReference type="Gene3D" id="2.170.130.10">
    <property type="entry name" value="TonB-dependent receptor, plug domain"/>
    <property type="match status" value="1"/>
</dbReference>
<reference evidence="15" key="1">
    <citation type="submission" date="2022-09" db="EMBL/GenBank/DDBJ databases">
        <title>Aureispira anguillicida sp. nov., isolated from Leptocephalus of Japanese eel Anguilla japonica.</title>
        <authorList>
            <person name="Yuasa K."/>
            <person name="Mekata T."/>
            <person name="Ikunari K."/>
        </authorList>
    </citation>
    <scope>NUCLEOTIDE SEQUENCE</scope>
    <source>
        <strain evidence="15">EL160426</strain>
    </source>
</reference>
<gene>
    <name evidence="15" type="ORF">AsAng_0039780</name>
</gene>
<feature type="domain" description="TonB-dependent receptor-like beta-barrel" evidence="13">
    <location>
        <begin position="306"/>
        <end position="731"/>
    </location>
</feature>
<dbReference type="PANTHER" id="PTHR30069">
    <property type="entry name" value="TONB-DEPENDENT OUTER MEMBRANE RECEPTOR"/>
    <property type="match status" value="1"/>
</dbReference>
<feature type="chain" id="PRO_5037824086" evidence="12">
    <location>
        <begin position="21"/>
        <end position="803"/>
    </location>
</feature>
<dbReference type="InterPro" id="IPR008969">
    <property type="entry name" value="CarboxyPept-like_regulatory"/>
</dbReference>
<dbReference type="AlphaFoldDB" id="A0A915YHY9"/>
<evidence type="ECO:0000256" key="5">
    <source>
        <dbReference type="ARBA" id="ARBA00022729"/>
    </source>
</evidence>
<keyword evidence="7 10" id="KW-0472">Membrane</keyword>
<comment type="similarity">
    <text evidence="10 11">Belongs to the TonB-dependent receptor family.</text>
</comment>
<dbReference type="RefSeq" id="WP_264788536.1">
    <property type="nucleotide sequence ID" value="NZ_AP026867.1"/>
</dbReference>
<evidence type="ECO:0000256" key="12">
    <source>
        <dbReference type="SAM" id="SignalP"/>
    </source>
</evidence>
<evidence type="ECO:0000313" key="16">
    <source>
        <dbReference type="Proteomes" id="UP001060919"/>
    </source>
</evidence>
<feature type="signal peptide" evidence="12">
    <location>
        <begin position="1"/>
        <end position="20"/>
    </location>
</feature>
<name>A0A915YHY9_9BACT</name>
<dbReference type="Pfam" id="PF13715">
    <property type="entry name" value="CarbopepD_reg_2"/>
    <property type="match status" value="1"/>
</dbReference>
<dbReference type="SUPFAM" id="SSF56935">
    <property type="entry name" value="Porins"/>
    <property type="match status" value="1"/>
</dbReference>
<dbReference type="EMBL" id="AP026867">
    <property type="protein sequence ID" value="BDS13248.1"/>
    <property type="molecule type" value="Genomic_DNA"/>
</dbReference>
<dbReference type="Pfam" id="PF00593">
    <property type="entry name" value="TonB_dep_Rec_b-barrel"/>
    <property type="match status" value="1"/>
</dbReference>
<dbReference type="GO" id="GO:0044718">
    <property type="term" value="P:siderophore transmembrane transport"/>
    <property type="evidence" value="ECO:0007669"/>
    <property type="project" value="TreeGrafter"/>
</dbReference>
<keyword evidence="8 15" id="KW-0675">Receptor</keyword>
<evidence type="ECO:0000256" key="10">
    <source>
        <dbReference type="PROSITE-ProRule" id="PRU01360"/>
    </source>
</evidence>
<sequence>MQLKQILCFLFLFFTLPLLAQKRVTMSGYVKDATTGEDLIYANVYNQANTLDGVTTNIYGFYSLSLKPGKYTIVASYIGYEDKKIELDLTQDTVFNIEMSNGATFDSIVVVTDKRGNTNVESTQMGTVELAMKDIKKLPALMGEVDLLKTIQLLPGVQSAGEGTAGFFVRGGGIDQNLVLLDEAVVYNAGHLLGFFSVFNSDAIKKATLIKGGMPANYGGRISSVLDIQMKDGYDEKFGIEGGIGIISSRLTVQGPIVPKKGSFIISGRRTYAFDIAQPFLKGTSFEGTNYYFYDLNIKAKYQVTDKDRLFLSGYFGRDVLNLKNPDRGFVFDMPYGNSTATLRWNHIFDDKLFMNFIFVYNDYDFSVSGGQEQFSFKLNSGIRDFGGKISFDYYPNPRHQIKFGADYTYHTFTPNRAEAFSGDEAFIIDPDRKHSHEAGVYVTDNWKISKIFSVNVGLRFSMFQQVGPYQGKIDTNRTYKTLEPVKTYFGVEPRFSGKATVSPYSSIKAAVTLGRQYVHLVTNSTSTLPTDLWVPSTETVKPQWGLQYALGYFHNFFDNTLEASVEVFYKDLFNQLDYAENYTPAPNTDIEDQFISGRGRAYGLELFVRKQKGRFTGWVAYTLSRSERSFDQIKGNTFVAGFDRTHDLSVVLSYDIVDWFTVSSTFILGSGAPYTPIKSVYMIGFTPTLEYGLRNSARLPTYHRLDLSLSFRLTKKNKPFQADAVFSVYNVYNRKNIFFTYTSPETDALSGQVELKSYQVSLFPIIPAVTVNFKWKQPKKGYYKAQRADRKAKRAAKKAGLE</sequence>
<evidence type="ECO:0000256" key="4">
    <source>
        <dbReference type="ARBA" id="ARBA00022692"/>
    </source>
</evidence>
<dbReference type="SUPFAM" id="SSF49464">
    <property type="entry name" value="Carboxypeptidase regulatory domain-like"/>
    <property type="match status" value="1"/>
</dbReference>
<evidence type="ECO:0000259" key="14">
    <source>
        <dbReference type="Pfam" id="PF07715"/>
    </source>
</evidence>
<dbReference type="InterPro" id="IPR036942">
    <property type="entry name" value="Beta-barrel_TonB_sf"/>
</dbReference>
<dbReference type="InterPro" id="IPR039426">
    <property type="entry name" value="TonB-dep_rcpt-like"/>
</dbReference>
<evidence type="ECO:0000256" key="9">
    <source>
        <dbReference type="ARBA" id="ARBA00023237"/>
    </source>
</evidence>
<dbReference type="Proteomes" id="UP001060919">
    <property type="component" value="Chromosome"/>
</dbReference>
<evidence type="ECO:0000256" key="3">
    <source>
        <dbReference type="ARBA" id="ARBA00022452"/>
    </source>
</evidence>
<feature type="domain" description="TonB-dependent receptor plug" evidence="14">
    <location>
        <begin position="144"/>
        <end position="221"/>
    </location>
</feature>
<comment type="subcellular location">
    <subcellularLocation>
        <location evidence="1 10">Cell outer membrane</location>
        <topology evidence="1 10">Multi-pass membrane protein</topology>
    </subcellularLocation>
</comment>
<accession>A0A915YHY9</accession>
<keyword evidence="2 10" id="KW-0813">Transport</keyword>
<dbReference type="InterPro" id="IPR037066">
    <property type="entry name" value="Plug_dom_sf"/>
</dbReference>
<dbReference type="PANTHER" id="PTHR30069:SF29">
    <property type="entry name" value="HEMOGLOBIN AND HEMOGLOBIN-HAPTOGLOBIN-BINDING PROTEIN 1-RELATED"/>
    <property type="match status" value="1"/>
</dbReference>
<keyword evidence="5 12" id="KW-0732">Signal</keyword>
<dbReference type="Gene3D" id="2.40.170.20">
    <property type="entry name" value="TonB-dependent receptor, beta-barrel domain"/>
    <property type="match status" value="1"/>
</dbReference>
<keyword evidence="4 10" id="KW-0812">Transmembrane</keyword>
<dbReference type="InterPro" id="IPR012910">
    <property type="entry name" value="Plug_dom"/>
</dbReference>
<evidence type="ECO:0000259" key="13">
    <source>
        <dbReference type="Pfam" id="PF00593"/>
    </source>
</evidence>
<evidence type="ECO:0000313" key="15">
    <source>
        <dbReference type="EMBL" id="BDS13248.1"/>
    </source>
</evidence>
<evidence type="ECO:0000256" key="1">
    <source>
        <dbReference type="ARBA" id="ARBA00004571"/>
    </source>
</evidence>
<keyword evidence="3 10" id="KW-1134">Transmembrane beta strand</keyword>
<evidence type="ECO:0000256" key="6">
    <source>
        <dbReference type="ARBA" id="ARBA00023077"/>
    </source>
</evidence>
<organism evidence="15 16">
    <name type="scientific">Aureispira anguillae</name>
    <dbReference type="NCBI Taxonomy" id="2864201"/>
    <lineage>
        <taxon>Bacteria</taxon>
        <taxon>Pseudomonadati</taxon>
        <taxon>Bacteroidota</taxon>
        <taxon>Saprospiria</taxon>
        <taxon>Saprospirales</taxon>
        <taxon>Saprospiraceae</taxon>
        <taxon>Aureispira</taxon>
    </lineage>
</organism>
<proteinExistence type="inferred from homology"/>
<evidence type="ECO:0000256" key="8">
    <source>
        <dbReference type="ARBA" id="ARBA00023170"/>
    </source>
</evidence>
<keyword evidence="9 10" id="KW-0998">Cell outer membrane</keyword>
<dbReference type="GO" id="GO:0009279">
    <property type="term" value="C:cell outer membrane"/>
    <property type="evidence" value="ECO:0007669"/>
    <property type="project" value="UniProtKB-SubCell"/>
</dbReference>
<dbReference type="GO" id="GO:0015344">
    <property type="term" value="F:siderophore uptake transmembrane transporter activity"/>
    <property type="evidence" value="ECO:0007669"/>
    <property type="project" value="TreeGrafter"/>
</dbReference>
<dbReference type="KEGG" id="aup:AsAng_0039780"/>
<evidence type="ECO:0000256" key="2">
    <source>
        <dbReference type="ARBA" id="ARBA00022448"/>
    </source>
</evidence>
<protein>
    <submittedName>
        <fullName evidence="15">TonB-dependent receptor</fullName>
    </submittedName>
</protein>
<evidence type="ECO:0000256" key="11">
    <source>
        <dbReference type="RuleBase" id="RU003357"/>
    </source>
</evidence>
<evidence type="ECO:0000256" key="7">
    <source>
        <dbReference type="ARBA" id="ARBA00023136"/>
    </source>
</evidence>